<feature type="domain" description="CNA-B" evidence="3">
    <location>
        <begin position="571"/>
        <end position="622"/>
    </location>
</feature>
<feature type="region of interest" description="Disordered" evidence="1">
    <location>
        <begin position="927"/>
        <end position="981"/>
    </location>
</feature>
<dbReference type="Gene3D" id="2.60.40.1140">
    <property type="entry name" value="Collagen-binding surface protein Cna, B-type domain"/>
    <property type="match status" value="1"/>
</dbReference>
<dbReference type="Proteomes" id="UP000532194">
    <property type="component" value="Unassembled WGS sequence"/>
</dbReference>
<evidence type="ECO:0000256" key="2">
    <source>
        <dbReference type="SAM" id="Phobius"/>
    </source>
</evidence>
<dbReference type="EMBL" id="JAAIII010000005">
    <property type="protein sequence ID" value="NMM94500.1"/>
    <property type="molecule type" value="Genomic_DNA"/>
</dbReference>
<reference evidence="5 6" key="1">
    <citation type="submission" date="2020-02" db="EMBL/GenBank/DDBJ databases">
        <title>Characterization of phylogenetic diversity of novel bifidobacterial species isolated in Czech ZOOs.</title>
        <authorList>
            <person name="Lugli G.A."/>
            <person name="Vera N.B."/>
            <person name="Ventura M."/>
        </authorList>
    </citation>
    <scope>NUCLEOTIDE SEQUENCE [LARGE SCALE GENOMIC DNA]</scope>
    <source>
        <strain evidence="5 6">DSM 109957</strain>
    </source>
</reference>
<evidence type="ECO:0000259" key="3">
    <source>
        <dbReference type="Pfam" id="PF05738"/>
    </source>
</evidence>
<feature type="region of interest" description="Disordered" evidence="1">
    <location>
        <begin position="423"/>
        <end position="442"/>
    </location>
</feature>
<keyword evidence="2" id="KW-1133">Transmembrane helix</keyword>
<keyword evidence="2" id="KW-0812">Transmembrane</keyword>
<keyword evidence="6" id="KW-1185">Reference proteome</keyword>
<feature type="compositionally biased region" description="Pro residues" evidence="1">
    <location>
        <begin position="958"/>
        <end position="970"/>
    </location>
</feature>
<evidence type="ECO:0000313" key="5">
    <source>
        <dbReference type="EMBL" id="NMM94500.1"/>
    </source>
</evidence>
<dbReference type="InterPro" id="IPR011050">
    <property type="entry name" value="Pectin_lyase_fold/virulence"/>
</dbReference>
<accession>A0A7Y0HRW5</accession>
<dbReference type="SUPFAM" id="SSF49478">
    <property type="entry name" value="Cna protein B-type domain"/>
    <property type="match status" value="1"/>
</dbReference>
<feature type="compositionally biased region" description="Low complexity" evidence="1">
    <location>
        <begin position="423"/>
        <end position="439"/>
    </location>
</feature>
<evidence type="ECO:0000256" key="1">
    <source>
        <dbReference type="SAM" id="MobiDB-lite"/>
    </source>
</evidence>
<feature type="region of interest" description="Disordered" evidence="1">
    <location>
        <begin position="1"/>
        <end position="22"/>
    </location>
</feature>
<dbReference type="SMART" id="SM00710">
    <property type="entry name" value="PbH1"/>
    <property type="match status" value="5"/>
</dbReference>
<keyword evidence="2" id="KW-0472">Membrane</keyword>
<feature type="transmembrane region" description="Helical" evidence="2">
    <location>
        <begin position="986"/>
        <end position="1008"/>
    </location>
</feature>
<proteinExistence type="predicted"/>
<dbReference type="Pfam" id="PF12892">
    <property type="entry name" value="FctA"/>
    <property type="match status" value="1"/>
</dbReference>
<gene>
    <name evidence="5" type="ORF">G1C95_1687</name>
</gene>
<dbReference type="InterPro" id="IPR006626">
    <property type="entry name" value="PbH1"/>
</dbReference>
<name>A0A7Y0HRW5_9BIFI</name>
<evidence type="ECO:0000259" key="4">
    <source>
        <dbReference type="Pfam" id="PF12892"/>
    </source>
</evidence>
<feature type="domain" description="Streptococcal pilin isopeptide linkage" evidence="4">
    <location>
        <begin position="683"/>
        <end position="815"/>
    </location>
</feature>
<sequence length="1014" mass="104938">MRSTIGRMQTSGREEESVTGESVKTCEIIRSPPPLLACRELGKKITGFVAGFAMLATGGIVATAAAAEPQSNETPQTATVVKTVDEFKKAIAAQSNLITVDGDFELDDMVVLPQQSDITVGGKGTIQFGTTGGIKVPDDASLIIDSDKLVWDGGNGGGTEAAAHAVPMIWSQGKLKLKAGIIQNFTGGNPSVNDAYLSLTGINAVYIDGTGDGQSEFIMDGGSIEKNTTAGTNYGGGGVKLAGDKAVMTMNGGKISGNHATRNDTSDGIFGGGVMLFNGGTFTMNDGEITNNVAGSMDFQQDALGGGVAAIGMGSKAHVVLNGGFISGNKALSAIGGHGGGVMVHTEATFEAQGGSISNNETTGMGGGLYVDGLATDGVSNNKFYNTVITGNTATNLGGGLWICPTGRGSLSVTKGAAIYDNSAPNDSDSSASTAAGDDFVAHPRKGDAKYPVTLASRMLGGGKATWYQDGGLLPNLTNDDGSYSRPNPQANAEVPRYDAENPGEAVVLENDEQARALKNVTTGGAKALANKLGKVVISGNKAKVGGGVATNSMISFGGDDEGEDIDYSLTVTKQWDDAIAEADRKDVSIDLKIGNNLIDSAKLSANNEWTATFDHLPAPDGYDANGTPYLSDKDGEHLKFQIVESSSGYEVEYGAWTHDADKHTLTTSLINKLPVNASLTVQGLKTVDGEKPDSTDFKFKLVPGNDATKQAITDGSIVLPDSAVDGSVMYTGNDSEGKFAFDAITFTKPGSYQFLVTEPADMVPDGYVGDAAVYTVGVTVDDSMQASIAYLTKQVGKVITQLTGENMVIRFDNTTSTTPPTPTPTPQDATLTVKKVIEGCDKNGSFDVTTSVPYAGVNDTVSLGDGDSKDYTIHFQDPNGAFAYTVQEADPGNGYQVSVSDGTSTVDGTAFSGSIKPGQHVTVTVTNKGEDCPVPPEPTPDPDPEPEPEPKPEPEPEPTPTPEPKPVPVPNTGNKPKPELSKTGVAIAGVAGAVVLLLIAGIALTVVRQRRNQ</sequence>
<protein>
    <submittedName>
        <fullName evidence="5">Spy-like pilin isopeptide linker</fullName>
    </submittedName>
</protein>
<evidence type="ECO:0000313" key="6">
    <source>
        <dbReference type="Proteomes" id="UP000532194"/>
    </source>
</evidence>
<dbReference type="InterPro" id="IPR008454">
    <property type="entry name" value="Collagen-bd_Cna-like_B-typ_dom"/>
</dbReference>
<feature type="transmembrane region" description="Helical" evidence="2">
    <location>
        <begin position="45"/>
        <end position="67"/>
    </location>
</feature>
<organism evidence="5 6">
    <name type="scientific">Bifidobacterium oedipodis</name>
    <dbReference type="NCBI Taxonomy" id="2675322"/>
    <lineage>
        <taxon>Bacteria</taxon>
        <taxon>Bacillati</taxon>
        <taxon>Actinomycetota</taxon>
        <taxon>Actinomycetes</taxon>
        <taxon>Bifidobacteriales</taxon>
        <taxon>Bifidobacteriaceae</taxon>
        <taxon>Bifidobacterium</taxon>
    </lineage>
</organism>
<dbReference type="Pfam" id="PF05738">
    <property type="entry name" value="Cna_B"/>
    <property type="match status" value="1"/>
</dbReference>
<dbReference type="Gene3D" id="2.60.40.3050">
    <property type="match status" value="1"/>
</dbReference>
<dbReference type="AlphaFoldDB" id="A0A7Y0HRW5"/>
<dbReference type="InterPro" id="IPR038174">
    <property type="entry name" value="Strep_pil_link_sf"/>
</dbReference>
<feature type="compositionally biased region" description="Polar residues" evidence="1">
    <location>
        <begin position="1"/>
        <end position="11"/>
    </location>
</feature>
<dbReference type="InterPro" id="IPR022464">
    <property type="entry name" value="Strep_pil_isopept_link"/>
</dbReference>
<comment type="caution">
    <text evidence="5">The sequence shown here is derived from an EMBL/GenBank/DDBJ whole genome shotgun (WGS) entry which is preliminary data.</text>
</comment>
<dbReference type="SUPFAM" id="SSF51126">
    <property type="entry name" value="Pectin lyase-like"/>
    <property type="match status" value="1"/>
</dbReference>